<name>A0A5N5QR08_9AGAM</name>
<feature type="compositionally biased region" description="Pro residues" evidence="1">
    <location>
        <begin position="49"/>
        <end position="60"/>
    </location>
</feature>
<feature type="compositionally biased region" description="Pro residues" evidence="1">
    <location>
        <begin position="77"/>
        <end position="107"/>
    </location>
</feature>
<comment type="caution">
    <text evidence="2">The sequence shown here is derived from an EMBL/GenBank/DDBJ whole genome shotgun (WGS) entry which is preliminary data.</text>
</comment>
<evidence type="ECO:0000313" key="2">
    <source>
        <dbReference type="EMBL" id="KAB5594058.1"/>
    </source>
</evidence>
<evidence type="ECO:0000256" key="1">
    <source>
        <dbReference type="SAM" id="MobiDB-lite"/>
    </source>
</evidence>
<keyword evidence="3" id="KW-1185">Reference proteome</keyword>
<gene>
    <name evidence="2" type="ORF">CTheo_2527</name>
</gene>
<evidence type="ECO:0000313" key="3">
    <source>
        <dbReference type="Proteomes" id="UP000383932"/>
    </source>
</evidence>
<protein>
    <submittedName>
        <fullName evidence="2">Uncharacterized protein</fullName>
    </submittedName>
</protein>
<feature type="compositionally biased region" description="Low complexity" evidence="1">
    <location>
        <begin position="108"/>
        <end position="123"/>
    </location>
</feature>
<dbReference type="Proteomes" id="UP000383932">
    <property type="component" value="Unassembled WGS sequence"/>
</dbReference>
<dbReference type="AlphaFoldDB" id="A0A5N5QR08"/>
<sequence>MDDELRPLPDAQDDEHARPRAQSVLPRRASYDQRAPRRQSTSAVSGLPAPAPGWQSPPQPYYSQAFGAEAYIEPRQQMPPPPPAWGYQLPPPQGYRPPPPRSPPPPQYYRQPYYPYQQPYAGPSGTTVDPTIFKPDPYARPPGIPASPPDPARPDVQITYTDDSATKLTQYLRRRCFNCRVTEVRALPSVWPI</sequence>
<dbReference type="EMBL" id="SSOP01000026">
    <property type="protein sequence ID" value="KAB5594058.1"/>
    <property type="molecule type" value="Genomic_DNA"/>
</dbReference>
<feature type="compositionally biased region" description="Pro residues" evidence="1">
    <location>
        <begin position="138"/>
        <end position="151"/>
    </location>
</feature>
<proteinExistence type="predicted"/>
<reference evidence="2 3" key="1">
    <citation type="journal article" date="2019" name="Fungal Biol. Biotechnol.">
        <title>Draft genome sequence of fastidious pathogen Ceratobasidium theobromae, which causes vascular-streak dieback in Theobroma cacao.</title>
        <authorList>
            <person name="Ali S.S."/>
            <person name="Asman A."/>
            <person name="Shao J."/>
            <person name="Firmansyah A.P."/>
            <person name="Susilo A.W."/>
            <person name="Rosmana A."/>
            <person name="McMahon P."/>
            <person name="Junaid M."/>
            <person name="Guest D."/>
            <person name="Kheng T.Y."/>
            <person name="Meinhardt L.W."/>
            <person name="Bailey B.A."/>
        </authorList>
    </citation>
    <scope>NUCLEOTIDE SEQUENCE [LARGE SCALE GENOMIC DNA]</scope>
    <source>
        <strain evidence="2 3">CT2</strain>
    </source>
</reference>
<accession>A0A5N5QR08</accession>
<feature type="region of interest" description="Disordered" evidence="1">
    <location>
        <begin position="1"/>
        <end position="155"/>
    </location>
</feature>
<dbReference type="OrthoDB" id="515401at2759"/>
<organism evidence="2 3">
    <name type="scientific">Ceratobasidium theobromae</name>
    <dbReference type="NCBI Taxonomy" id="1582974"/>
    <lineage>
        <taxon>Eukaryota</taxon>
        <taxon>Fungi</taxon>
        <taxon>Dikarya</taxon>
        <taxon>Basidiomycota</taxon>
        <taxon>Agaricomycotina</taxon>
        <taxon>Agaricomycetes</taxon>
        <taxon>Cantharellales</taxon>
        <taxon>Ceratobasidiaceae</taxon>
        <taxon>Ceratobasidium</taxon>
    </lineage>
</organism>